<comment type="caution">
    <text evidence="2">The sequence shown here is derived from an EMBL/GenBank/DDBJ whole genome shotgun (WGS) entry which is preliminary data.</text>
</comment>
<sequence length="241" mass="27403">MMMKRIGKLEHVMANLIQENKGLEERDLPETDIKEILHQRMWETESYESHEVHMQLYEALEKSMNPDHSEELAQDLDKARKKKKKRPFGALEAPGASRSSQVPPPPPLPSSTNQEKERPATPEPAWSILSFDLPVLTNNWASALASNYSPPPEDSLLAQTDDIATFMDWFCKRQGITELKPQDLEGPAFEIVKVFYPNVIHLQYEMEECHMLLTDSVDDSILRHNLIKPLPLGGPPGQVTI</sequence>
<evidence type="ECO:0000256" key="1">
    <source>
        <dbReference type="SAM" id="MobiDB-lite"/>
    </source>
</evidence>
<protein>
    <submittedName>
        <fullName evidence="2">Uncharacterized protein</fullName>
    </submittedName>
</protein>
<organism evidence="2">
    <name type="scientific">Tanacetum cinerariifolium</name>
    <name type="common">Dalmatian daisy</name>
    <name type="synonym">Chrysanthemum cinerariifolium</name>
    <dbReference type="NCBI Taxonomy" id="118510"/>
    <lineage>
        <taxon>Eukaryota</taxon>
        <taxon>Viridiplantae</taxon>
        <taxon>Streptophyta</taxon>
        <taxon>Embryophyta</taxon>
        <taxon>Tracheophyta</taxon>
        <taxon>Spermatophyta</taxon>
        <taxon>Magnoliopsida</taxon>
        <taxon>eudicotyledons</taxon>
        <taxon>Gunneridae</taxon>
        <taxon>Pentapetalae</taxon>
        <taxon>asterids</taxon>
        <taxon>campanulids</taxon>
        <taxon>Asterales</taxon>
        <taxon>Asteraceae</taxon>
        <taxon>Asteroideae</taxon>
        <taxon>Anthemideae</taxon>
        <taxon>Anthemidinae</taxon>
        <taxon>Tanacetum</taxon>
    </lineage>
</organism>
<dbReference type="EMBL" id="BKCJ010002156">
    <property type="protein sequence ID" value="GEU46666.1"/>
    <property type="molecule type" value="Genomic_DNA"/>
</dbReference>
<evidence type="ECO:0000313" key="2">
    <source>
        <dbReference type="EMBL" id="GEU46666.1"/>
    </source>
</evidence>
<proteinExistence type="predicted"/>
<reference evidence="2" key="1">
    <citation type="journal article" date="2019" name="Sci. Rep.">
        <title>Draft genome of Tanacetum cinerariifolium, the natural source of mosquito coil.</title>
        <authorList>
            <person name="Yamashiro T."/>
            <person name="Shiraishi A."/>
            <person name="Satake H."/>
            <person name="Nakayama K."/>
        </authorList>
    </citation>
    <scope>NUCLEOTIDE SEQUENCE</scope>
</reference>
<feature type="compositionally biased region" description="Basic and acidic residues" evidence="1">
    <location>
        <begin position="65"/>
        <end position="78"/>
    </location>
</feature>
<gene>
    <name evidence="2" type="ORF">Tci_018644</name>
</gene>
<dbReference type="AlphaFoldDB" id="A0A6L2KBE3"/>
<feature type="region of interest" description="Disordered" evidence="1">
    <location>
        <begin position="65"/>
        <end position="122"/>
    </location>
</feature>
<accession>A0A6L2KBE3</accession>
<name>A0A6L2KBE3_TANCI</name>